<comment type="caution">
    <text evidence="2">The sequence shown here is derived from an EMBL/GenBank/DDBJ whole genome shotgun (WGS) entry which is preliminary data.</text>
</comment>
<feature type="compositionally biased region" description="Basic and acidic residues" evidence="1">
    <location>
        <begin position="722"/>
        <end position="731"/>
    </location>
</feature>
<dbReference type="OrthoDB" id="5376140at2759"/>
<evidence type="ECO:0000256" key="1">
    <source>
        <dbReference type="SAM" id="MobiDB-lite"/>
    </source>
</evidence>
<feature type="compositionally biased region" description="Polar residues" evidence="1">
    <location>
        <begin position="742"/>
        <end position="751"/>
    </location>
</feature>
<accession>A0A8K0SNN2</accession>
<dbReference type="Proteomes" id="UP000813444">
    <property type="component" value="Unassembled WGS sequence"/>
</dbReference>
<proteinExistence type="predicted"/>
<feature type="region of interest" description="Disordered" evidence="1">
    <location>
        <begin position="707"/>
        <end position="751"/>
    </location>
</feature>
<dbReference type="EMBL" id="JAGPNK010000010">
    <property type="protein sequence ID" value="KAH7312643.1"/>
    <property type="molecule type" value="Genomic_DNA"/>
</dbReference>
<organism evidence="2 3">
    <name type="scientific">Stachybotrys elegans</name>
    <dbReference type="NCBI Taxonomy" id="80388"/>
    <lineage>
        <taxon>Eukaryota</taxon>
        <taxon>Fungi</taxon>
        <taxon>Dikarya</taxon>
        <taxon>Ascomycota</taxon>
        <taxon>Pezizomycotina</taxon>
        <taxon>Sordariomycetes</taxon>
        <taxon>Hypocreomycetidae</taxon>
        <taxon>Hypocreales</taxon>
        <taxon>Stachybotryaceae</taxon>
        <taxon>Stachybotrys</taxon>
    </lineage>
</organism>
<evidence type="ECO:0000313" key="3">
    <source>
        <dbReference type="Proteomes" id="UP000813444"/>
    </source>
</evidence>
<keyword evidence="3" id="KW-1185">Reference proteome</keyword>
<protein>
    <submittedName>
        <fullName evidence="2">Uncharacterized protein</fullName>
    </submittedName>
</protein>
<dbReference type="AlphaFoldDB" id="A0A8K0SNN2"/>
<reference evidence="2" key="1">
    <citation type="journal article" date="2021" name="Nat. Commun.">
        <title>Genetic determinants of endophytism in the Arabidopsis root mycobiome.</title>
        <authorList>
            <person name="Mesny F."/>
            <person name="Miyauchi S."/>
            <person name="Thiergart T."/>
            <person name="Pickel B."/>
            <person name="Atanasova L."/>
            <person name="Karlsson M."/>
            <person name="Huettel B."/>
            <person name="Barry K.W."/>
            <person name="Haridas S."/>
            <person name="Chen C."/>
            <person name="Bauer D."/>
            <person name="Andreopoulos W."/>
            <person name="Pangilinan J."/>
            <person name="LaButti K."/>
            <person name="Riley R."/>
            <person name="Lipzen A."/>
            <person name="Clum A."/>
            <person name="Drula E."/>
            <person name="Henrissat B."/>
            <person name="Kohler A."/>
            <person name="Grigoriev I.V."/>
            <person name="Martin F.M."/>
            <person name="Hacquard S."/>
        </authorList>
    </citation>
    <scope>NUCLEOTIDE SEQUENCE</scope>
    <source>
        <strain evidence="2">MPI-CAGE-CH-0235</strain>
    </source>
</reference>
<evidence type="ECO:0000313" key="2">
    <source>
        <dbReference type="EMBL" id="KAH7312643.1"/>
    </source>
</evidence>
<gene>
    <name evidence="2" type="ORF">B0I35DRAFT_513963</name>
</gene>
<sequence>MFQRVNRAQSVLGSGNGVSSRPVLLPSQEINLSIPSNYAPSWGPMQAFRELVQNWRAAIIQSFDLEPRGFRVKRDEAFSNDLSVITFTATMAGEDKPLGYIRFRSIDGLGTIEMVNRNATIERDHLNIGSTTRRGSDNQAATHGEGLKIALLVLQRQPQNHSVRLVTKSTDWQFDFTPESKLVARQAHFSPQQPGGFMTEDRTHPRPFLANPASDVVFILGEERMGIDDCGQRRKRSPIQSLDFEKWCTCAIFLQDIPNGNVYTSAGTLITNQDFSGRLYLNGMLLQGSSTQTASVTGLPLQYSYDFENGEVNRERQSLASIDAEGLSIMEIWKMALMVNPELISKLHDMLMRSRRSTLPPRNADVALEHQHWKREIVIQLKAHLLKSEKTWYFSGSQLSRNPSLRSKIEGLGYTGKCLPWHYWQILQTHKIFRTVSDEEGQIFVANSREVSEFDGKYAQELVYLMRFCFSACTLSGIPHMDTHFVQVGGLCLEAYVWQGFEGLFFCKINARFLNKRKSLEWLGLPKTLDDLAAASYVAKSLFREIYSKCAQLESQRQLEQNPLCMQMDKAIQDFAEIKNAITISGHWTETPGITIAQPPGAGWLDDPFSGGMETEVHGEASCGELRGLLLSDPSLVRRSGKSCSATSCRVGHMMQGAKELTISGLESGKKYFCVVKKLVQTGIVTPIPIITDYHIVESQESQAEAPASYSKKILHGPQSEYEAKNPKRESAVIGIPKAEEASTSAKRPRL</sequence>
<name>A0A8K0SNN2_9HYPO</name>